<sequence length="281" mass="30085">MSTPQLTEAWLDGPQSTKFYTRTYTPSSSSPKAALVFVHGFAEHIARYSHFHPLLAEKGVAVFAYDQRGFGQTAQDSKGNKSKTSAYGKTSWKEQMADIEWALEHVKKTFEGVPLFLMGHSMGGAEALGFATQGEKSPHASALKSVLLIHGTEDKVTSYKASQSFHDKIEAIKKKIILMADGFHELHNEPDAMHKVLDEVVAFIEEHLPSSSSKAPDTSAAAAAAVPTSTPEIAPAETAPEKEPSVKGPVAKEAEGAISEPNPPTEAGIDPTGVGSTRAKM</sequence>
<feature type="compositionally biased region" description="Basic and acidic residues" evidence="1">
    <location>
        <begin position="239"/>
        <end position="255"/>
    </location>
</feature>
<dbReference type="Pfam" id="PF12146">
    <property type="entry name" value="Hydrolase_4"/>
    <property type="match status" value="2"/>
</dbReference>
<accession>A0A9W8JUZ6</accession>
<dbReference type="Proteomes" id="UP001148786">
    <property type="component" value="Unassembled WGS sequence"/>
</dbReference>
<dbReference type="Gene3D" id="3.40.50.1820">
    <property type="entry name" value="alpha/beta hydrolase"/>
    <property type="match status" value="2"/>
</dbReference>
<evidence type="ECO:0000313" key="4">
    <source>
        <dbReference type="Proteomes" id="UP001148786"/>
    </source>
</evidence>
<reference evidence="3" key="1">
    <citation type="submission" date="2022-07" db="EMBL/GenBank/DDBJ databases">
        <title>Genome Sequence of Agrocybe chaxingu.</title>
        <authorList>
            <person name="Buettner E."/>
        </authorList>
    </citation>
    <scope>NUCLEOTIDE SEQUENCE</scope>
    <source>
        <strain evidence="3">MP-N11</strain>
    </source>
</reference>
<feature type="compositionally biased region" description="Low complexity" evidence="1">
    <location>
        <begin position="209"/>
        <end position="231"/>
    </location>
</feature>
<organism evidence="3 4">
    <name type="scientific">Agrocybe chaxingu</name>
    <dbReference type="NCBI Taxonomy" id="84603"/>
    <lineage>
        <taxon>Eukaryota</taxon>
        <taxon>Fungi</taxon>
        <taxon>Dikarya</taxon>
        <taxon>Basidiomycota</taxon>
        <taxon>Agaricomycotina</taxon>
        <taxon>Agaricomycetes</taxon>
        <taxon>Agaricomycetidae</taxon>
        <taxon>Agaricales</taxon>
        <taxon>Agaricineae</taxon>
        <taxon>Strophariaceae</taxon>
        <taxon>Agrocybe</taxon>
    </lineage>
</organism>
<keyword evidence="4" id="KW-1185">Reference proteome</keyword>
<gene>
    <name evidence="3" type="ORF">NLJ89_g8582</name>
</gene>
<dbReference type="AlphaFoldDB" id="A0A9W8JUZ6"/>
<evidence type="ECO:0000259" key="2">
    <source>
        <dbReference type="Pfam" id="PF12146"/>
    </source>
</evidence>
<comment type="caution">
    <text evidence="3">The sequence shown here is derived from an EMBL/GenBank/DDBJ whole genome shotgun (WGS) entry which is preliminary data.</text>
</comment>
<dbReference type="InterPro" id="IPR022742">
    <property type="entry name" value="Hydrolase_4"/>
</dbReference>
<evidence type="ECO:0000256" key="1">
    <source>
        <dbReference type="SAM" id="MobiDB-lite"/>
    </source>
</evidence>
<dbReference type="InterPro" id="IPR051044">
    <property type="entry name" value="MAG_DAG_Lipase"/>
</dbReference>
<evidence type="ECO:0000313" key="3">
    <source>
        <dbReference type="EMBL" id="KAJ3503104.1"/>
    </source>
</evidence>
<dbReference type="EMBL" id="JANKHO010001186">
    <property type="protein sequence ID" value="KAJ3503104.1"/>
    <property type="molecule type" value="Genomic_DNA"/>
</dbReference>
<feature type="domain" description="Serine aminopeptidase S33" evidence="2">
    <location>
        <begin position="145"/>
        <end position="191"/>
    </location>
</feature>
<name>A0A9W8JUZ6_9AGAR</name>
<dbReference type="InterPro" id="IPR029058">
    <property type="entry name" value="AB_hydrolase_fold"/>
</dbReference>
<protein>
    <recommendedName>
        <fullName evidence="2">Serine aminopeptidase S33 domain-containing protein</fullName>
    </recommendedName>
</protein>
<dbReference type="OrthoDB" id="10249433at2759"/>
<dbReference type="PANTHER" id="PTHR11614">
    <property type="entry name" value="PHOSPHOLIPASE-RELATED"/>
    <property type="match status" value="1"/>
</dbReference>
<feature type="domain" description="Serine aminopeptidase S33" evidence="2">
    <location>
        <begin position="30"/>
        <end position="136"/>
    </location>
</feature>
<proteinExistence type="predicted"/>
<feature type="region of interest" description="Disordered" evidence="1">
    <location>
        <begin position="209"/>
        <end position="281"/>
    </location>
</feature>
<dbReference type="SUPFAM" id="SSF53474">
    <property type="entry name" value="alpha/beta-Hydrolases"/>
    <property type="match status" value="1"/>
</dbReference>